<dbReference type="GO" id="GO:0005737">
    <property type="term" value="C:cytoplasm"/>
    <property type="evidence" value="ECO:0007669"/>
    <property type="project" value="TreeGrafter"/>
</dbReference>
<dbReference type="EC" id="5.1.3.15" evidence="3 5"/>
<protein>
    <recommendedName>
        <fullName evidence="3 5">Glucose-6-phosphate 1-epimerase</fullName>
        <ecNumber evidence="3 5">5.1.3.15</ecNumber>
    </recommendedName>
</protein>
<comment type="catalytic activity">
    <reaction evidence="1">
        <text>alpha-D-glucose 6-phosphate = beta-D-glucose 6-phosphate</text>
        <dbReference type="Rhea" id="RHEA:16249"/>
        <dbReference type="ChEBI" id="CHEBI:58225"/>
        <dbReference type="ChEBI" id="CHEBI:58247"/>
        <dbReference type="EC" id="5.1.3.15"/>
    </reaction>
</comment>
<dbReference type="GO" id="GO:0047938">
    <property type="term" value="F:glucose-6-phosphate 1-epimerase activity"/>
    <property type="evidence" value="ECO:0007669"/>
    <property type="project" value="UniProtKB-UniRule"/>
</dbReference>
<dbReference type="Proteomes" id="UP000288429">
    <property type="component" value="Unassembled WGS sequence"/>
</dbReference>
<proteinExistence type="inferred from homology"/>
<feature type="binding site" evidence="7">
    <location>
        <position position="107"/>
    </location>
    <ligand>
        <name>substrate</name>
    </ligand>
</feature>
<evidence type="ECO:0000256" key="1">
    <source>
        <dbReference type="ARBA" id="ARBA00001096"/>
    </source>
</evidence>
<reference evidence="9 10" key="1">
    <citation type="submission" date="2017-06" db="EMBL/GenBank/DDBJ databases">
        <title>Cmopartive genomic analysis of Ambrosia Fusariam Clade fungi.</title>
        <authorList>
            <person name="Stajich J.E."/>
            <person name="Carrillo J."/>
            <person name="Kijimoto T."/>
            <person name="Eskalen A."/>
            <person name="O'Donnell K."/>
            <person name="Kasson M."/>
        </authorList>
    </citation>
    <scope>NUCLEOTIDE SEQUENCE [LARGE SCALE GENOMIC DNA]</scope>
    <source>
        <strain evidence="9 10">NRRL 20438</strain>
    </source>
</reference>
<dbReference type="Gene3D" id="2.70.98.10">
    <property type="match status" value="1"/>
</dbReference>
<dbReference type="EMBL" id="NIZV01000088">
    <property type="protein sequence ID" value="RSM10218.1"/>
    <property type="molecule type" value="Genomic_DNA"/>
</dbReference>
<comment type="function">
    <text evidence="5">Catalyzes the interconversion between the alpha and beta anomers from at least three hexose 6-phosphate sugars (Glc6P, Gal6P, and Man6P).</text>
</comment>
<gene>
    <name evidence="9" type="ORF">CDV31_007294</name>
</gene>
<dbReference type="PANTHER" id="PTHR11122">
    <property type="entry name" value="APOSPORY-ASSOCIATED PROTEIN C-RELATED"/>
    <property type="match status" value="1"/>
</dbReference>
<feature type="compositionally biased region" description="Low complexity" evidence="8">
    <location>
        <begin position="37"/>
        <end position="52"/>
    </location>
</feature>
<evidence type="ECO:0000256" key="2">
    <source>
        <dbReference type="ARBA" id="ARBA00005866"/>
    </source>
</evidence>
<comment type="similarity">
    <text evidence="2 5">Belongs to the glucose-6-phosphate 1-epimerase family.</text>
</comment>
<evidence type="ECO:0000256" key="5">
    <source>
        <dbReference type="PIRNR" id="PIRNR016020"/>
    </source>
</evidence>
<dbReference type="PANTHER" id="PTHR11122:SF13">
    <property type="entry name" value="GLUCOSE-6-PHOSPHATE 1-EPIMERASE"/>
    <property type="match status" value="1"/>
</dbReference>
<feature type="active site" evidence="6">
    <location>
        <position position="212"/>
    </location>
</feature>
<dbReference type="AlphaFoldDB" id="A0A428U7L9"/>
<dbReference type="PIRSF" id="PIRSF016020">
    <property type="entry name" value="PHexose_mutarotase"/>
    <property type="match status" value="1"/>
</dbReference>
<dbReference type="InterPro" id="IPR014718">
    <property type="entry name" value="GH-type_carb-bd"/>
</dbReference>
<organism evidence="9 10">
    <name type="scientific">Fusarium ambrosium</name>
    <dbReference type="NCBI Taxonomy" id="131363"/>
    <lineage>
        <taxon>Eukaryota</taxon>
        <taxon>Fungi</taxon>
        <taxon>Dikarya</taxon>
        <taxon>Ascomycota</taxon>
        <taxon>Pezizomycotina</taxon>
        <taxon>Sordariomycetes</taxon>
        <taxon>Hypocreomycetidae</taxon>
        <taxon>Hypocreales</taxon>
        <taxon>Nectriaceae</taxon>
        <taxon>Fusarium</taxon>
        <taxon>Fusarium solani species complex</taxon>
    </lineage>
</organism>
<feature type="region of interest" description="Disordered" evidence="8">
    <location>
        <begin position="17"/>
        <end position="58"/>
    </location>
</feature>
<dbReference type="InterPro" id="IPR008183">
    <property type="entry name" value="Aldose_1/G6P_1-epimerase"/>
</dbReference>
<feature type="binding site" evidence="7">
    <location>
        <position position="136"/>
    </location>
    <ligand>
        <name>substrate</name>
    </ligand>
</feature>
<dbReference type="InterPro" id="IPR011013">
    <property type="entry name" value="Gal_mutarotase_sf_dom"/>
</dbReference>
<evidence type="ECO:0000313" key="9">
    <source>
        <dbReference type="EMBL" id="RSM10218.1"/>
    </source>
</evidence>
<dbReference type="GO" id="GO:0030246">
    <property type="term" value="F:carbohydrate binding"/>
    <property type="evidence" value="ECO:0007669"/>
    <property type="project" value="UniProtKB-UniRule"/>
</dbReference>
<evidence type="ECO:0000256" key="6">
    <source>
        <dbReference type="PIRSR" id="PIRSR016020-1"/>
    </source>
</evidence>
<dbReference type="InterPro" id="IPR025532">
    <property type="entry name" value="G6P_1-epimerase"/>
</dbReference>
<evidence type="ECO:0000256" key="7">
    <source>
        <dbReference type="PIRSR" id="PIRSR016020-2"/>
    </source>
</evidence>
<keyword evidence="10" id="KW-1185">Reference proteome</keyword>
<feature type="active site" evidence="6">
    <location>
        <position position="318"/>
    </location>
</feature>
<comment type="caution">
    <text evidence="9">The sequence shown here is derived from an EMBL/GenBank/DDBJ whole genome shotgun (WGS) entry which is preliminary data.</text>
</comment>
<name>A0A428U7L9_9HYPO</name>
<feature type="compositionally biased region" description="Polar residues" evidence="8">
    <location>
        <begin position="17"/>
        <end position="29"/>
    </location>
</feature>
<dbReference type="GO" id="GO:0005975">
    <property type="term" value="P:carbohydrate metabolic process"/>
    <property type="evidence" value="ECO:0007669"/>
    <property type="project" value="InterPro"/>
</dbReference>
<feature type="binding site" evidence="7">
    <location>
        <position position="131"/>
    </location>
    <ligand>
        <name>substrate</name>
    </ligand>
</feature>
<dbReference type="Pfam" id="PF01263">
    <property type="entry name" value="Aldose_epim"/>
    <property type="match status" value="1"/>
</dbReference>
<sequence length="343" mass="37390">MDEVGCRPPCNITIHLTTSRQSQNRTSVHNGRRPNKPSALSATPAPAPESTANITHDDSRVSAVLPTGESVEVLLHGATVISWKDASGSEKLWVSEAAALDGSAPVRGGIPIVFPVFGTAPDHEATSKLRQHGFARNSRWEFLGKSTSEGSSTSVKLDFGLSSESVSEETKELWPYKFALIYSVVLDRDSLNTTLVITNDGDIPFEFQTLLHTYFKIDDISSTEVTGLEDSTYISKLAGPQEETQSGAITFAAETDSVYTPVNGPKHPVVISESGTPRFRIVRDNLDQVVVWNPWVEKSAGIKDFEPKDGWKKMLCVEPGTVKGWQKLEKGDAFEASQTITLI</sequence>
<keyword evidence="4 5" id="KW-0413">Isomerase</keyword>
<dbReference type="CDD" id="cd09020">
    <property type="entry name" value="D-hex-6-P-epi_like"/>
    <property type="match status" value="1"/>
</dbReference>
<evidence type="ECO:0000256" key="3">
    <source>
        <dbReference type="ARBA" id="ARBA00012083"/>
    </source>
</evidence>
<accession>A0A428U7L9</accession>
<evidence type="ECO:0000256" key="4">
    <source>
        <dbReference type="ARBA" id="ARBA00023235"/>
    </source>
</evidence>
<dbReference type="SUPFAM" id="SSF74650">
    <property type="entry name" value="Galactose mutarotase-like"/>
    <property type="match status" value="1"/>
</dbReference>
<evidence type="ECO:0000313" key="10">
    <source>
        <dbReference type="Proteomes" id="UP000288429"/>
    </source>
</evidence>
<evidence type="ECO:0000256" key="8">
    <source>
        <dbReference type="SAM" id="MobiDB-lite"/>
    </source>
</evidence>